<dbReference type="AlphaFoldDB" id="A0A1H3N3Q2"/>
<gene>
    <name evidence="3" type="ORF">SAMN05421504_107117</name>
</gene>
<dbReference type="Pfam" id="PF09362">
    <property type="entry name" value="DUF1996"/>
    <property type="match status" value="1"/>
</dbReference>
<keyword evidence="4" id="KW-1185">Reference proteome</keyword>
<dbReference type="InterPro" id="IPR018535">
    <property type="entry name" value="DUF1996"/>
</dbReference>
<feature type="signal peptide" evidence="1">
    <location>
        <begin position="1"/>
        <end position="21"/>
    </location>
</feature>
<accession>A0A1H3N3Q2</accession>
<keyword evidence="1" id="KW-0732">Signal</keyword>
<evidence type="ECO:0000256" key="1">
    <source>
        <dbReference type="SAM" id="SignalP"/>
    </source>
</evidence>
<sequence>MRLSRIALGLAAAGVLAGCSAAPEGPLAQDYADVLTTAPSPVPAYAAASVVETDCGANANGHRNVDNFIATPGQPGAAHHEHEYVGNVSTNAMSTDASLAAAETTCPDGNLSTYYWPVLRLSGGHGHDLGAPPVPPSSVAISYQGSPAGPVVGMPRFLRMSTGAPRAFTERTPSQAKWTCSGLEDRVQTKYPVCPGGARVVRIFDFPGCWDGRNTDSANHKSHLAFADAAGVCPARTFAIPRLRVEVSYDVPQGAKFAIDSFPEQRQNPGTDHSDFANVMTDDQMAALVAQLNGGRR</sequence>
<evidence type="ECO:0000313" key="3">
    <source>
        <dbReference type="EMBL" id="SDY83438.1"/>
    </source>
</evidence>
<evidence type="ECO:0000259" key="2">
    <source>
        <dbReference type="Pfam" id="PF09362"/>
    </source>
</evidence>
<dbReference type="STRING" id="589385.SAMN05421504_107117"/>
<dbReference type="PANTHER" id="PTHR43662:SF3">
    <property type="entry name" value="DOMAIN PROTEIN, PUTATIVE (AFU_ORTHOLOGUE AFUA_6G11970)-RELATED"/>
    <property type="match status" value="1"/>
</dbReference>
<organism evidence="3 4">
    <name type="scientific">Amycolatopsis xylanica</name>
    <dbReference type="NCBI Taxonomy" id="589385"/>
    <lineage>
        <taxon>Bacteria</taxon>
        <taxon>Bacillati</taxon>
        <taxon>Actinomycetota</taxon>
        <taxon>Actinomycetes</taxon>
        <taxon>Pseudonocardiales</taxon>
        <taxon>Pseudonocardiaceae</taxon>
        <taxon>Amycolatopsis</taxon>
    </lineage>
</organism>
<dbReference type="PROSITE" id="PS51257">
    <property type="entry name" value="PROKAR_LIPOPROTEIN"/>
    <property type="match status" value="1"/>
</dbReference>
<dbReference type="Proteomes" id="UP000199515">
    <property type="component" value="Unassembled WGS sequence"/>
</dbReference>
<proteinExistence type="predicted"/>
<dbReference type="PANTHER" id="PTHR43662">
    <property type="match status" value="1"/>
</dbReference>
<dbReference type="RefSeq" id="WP_091294483.1">
    <property type="nucleotide sequence ID" value="NZ_FNON01000007.1"/>
</dbReference>
<dbReference type="EMBL" id="FNON01000007">
    <property type="protein sequence ID" value="SDY83438.1"/>
    <property type="molecule type" value="Genomic_DNA"/>
</dbReference>
<reference evidence="3 4" key="1">
    <citation type="submission" date="2016-10" db="EMBL/GenBank/DDBJ databases">
        <authorList>
            <person name="de Groot N.N."/>
        </authorList>
    </citation>
    <scope>NUCLEOTIDE SEQUENCE [LARGE SCALE GENOMIC DNA]</scope>
    <source>
        <strain evidence="3 4">CPCC 202699</strain>
    </source>
</reference>
<feature type="chain" id="PRO_5039646990" description="DUF1996 domain-containing protein" evidence="1">
    <location>
        <begin position="22"/>
        <end position="297"/>
    </location>
</feature>
<protein>
    <recommendedName>
        <fullName evidence="2">DUF1996 domain-containing protein</fullName>
    </recommendedName>
</protein>
<name>A0A1H3N3Q2_9PSEU</name>
<dbReference type="OrthoDB" id="581239at2"/>
<evidence type="ECO:0000313" key="4">
    <source>
        <dbReference type="Proteomes" id="UP000199515"/>
    </source>
</evidence>
<feature type="domain" description="DUF1996" evidence="2">
    <location>
        <begin position="69"/>
        <end position="255"/>
    </location>
</feature>